<protein>
    <submittedName>
        <fullName evidence="1">Uncharacterized protein</fullName>
    </submittedName>
</protein>
<evidence type="ECO:0000313" key="2">
    <source>
        <dbReference type="Proteomes" id="UP001056120"/>
    </source>
</evidence>
<evidence type="ECO:0000313" key="1">
    <source>
        <dbReference type="EMBL" id="KAI3754481.1"/>
    </source>
</evidence>
<organism evidence="1 2">
    <name type="scientific">Smallanthus sonchifolius</name>
    <dbReference type="NCBI Taxonomy" id="185202"/>
    <lineage>
        <taxon>Eukaryota</taxon>
        <taxon>Viridiplantae</taxon>
        <taxon>Streptophyta</taxon>
        <taxon>Embryophyta</taxon>
        <taxon>Tracheophyta</taxon>
        <taxon>Spermatophyta</taxon>
        <taxon>Magnoliopsida</taxon>
        <taxon>eudicotyledons</taxon>
        <taxon>Gunneridae</taxon>
        <taxon>Pentapetalae</taxon>
        <taxon>asterids</taxon>
        <taxon>campanulids</taxon>
        <taxon>Asterales</taxon>
        <taxon>Asteraceae</taxon>
        <taxon>Asteroideae</taxon>
        <taxon>Heliantheae alliance</taxon>
        <taxon>Millerieae</taxon>
        <taxon>Smallanthus</taxon>
    </lineage>
</organism>
<accession>A0ACB9E7Q4</accession>
<sequence length="370" mass="40994">MERYADSSPTKANTKTEDKNVDLRETTTNDKDMNSEESEAKGEEATQIETKDSAPTKADTKTKTKDNNHKGMNSAESKAKGVEDTQIEIKDTETETESDDKDELRKEITDGIVIKHKDMDLAESKEKREDATQTKTKGYADSASTADDTEANDRLRNLIANGDWNAVFYKLKETKMIKEKLNSDDNTLLHIVVGISHNSLIMSILPLIPVNDLTEITNSNGSTVLHIAAIVGNTYAAKCLVEREKKLLHILDNEGETPLYKAYKNMHLDTIAYLLEATEDYKEGKNEGPEAINVSPKGRKKCQDHEEGKNKGPEAINVDQKGKEQGHVHRTDLIAANVDGRDKPKSSLLPPVDIGVDLLVNAISAKQYGE</sequence>
<name>A0ACB9E7Q4_9ASTR</name>
<comment type="caution">
    <text evidence="1">The sequence shown here is derived from an EMBL/GenBank/DDBJ whole genome shotgun (WGS) entry which is preliminary data.</text>
</comment>
<proteinExistence type="predicted"/>
<dbReference type="Proteomes" id="UP001056120">
    <property type="component" value="Linkage Group LG18"/>
</dbReference>
<reference evidence="1 2" key="2">
    <citation type="journal article" date="2022" name="Mol. Ecol. Resour.">
        <title>The genomes of chicory, endive, great burdock and yacon provide insights into Asteraceae paleo-polyploidization history and plant inulin production.</title>
        <authorList>
            <person name="Fan W."/>
            <person name="Wang S."/>
            <person name="Wang H."/>
            <person name="Wang A."/>
            <person name="Jiang F."/>
            <person name="Liu H."/>
            <person name="Zhao H."/>
            <person name="Xu D."/>
            <person name="Zhang Y."/>
        </authorList>
    </citation>
    <scope>NUCLEOTIDE SEQUENCE [LARGE SCALE GENOMIC DNA]</scope>
    <source>
        <strain evidence="2">cv. Yunnan</strain>
        <tissue evidence="1">Leaves</tissue>
    </source>
</reference>
<dbReference type="EMBL" id="CM042035">
    <property type="protein sequence ID" value="KAI3754481.1"/>
    <property type="molecule type" value="Genomic_DNA"/>
</dbReference>
<gene>
    <name evidence="1" type="ORF">L1987_54265</name>
</gene>
<reference evidence="2" key="1">
    <citation type="journal article" date="2022" name="Mol. Ecol. Resour.">
        <title>The genomes of chicory, endive, great burdock and yacon provide insights into Asteraceae palaeo-polyploidization history and plant inulin production.</title>
        <authorList>
            <person name="Fan W."/>
            <person name="Wang S."/>
            <person name="Wang H."/>
            <person name="Wang A."/>
            <person name="Jiang F."/>
            <person name="Liu H."/>
            <person name="Zhao H."/>
            <person name="Xu D."/>
            <person name="Zhang Y."/>
        </authorList>
    </citation>
    <scope>NUCLEOTIDE SEQUENCE [LARGE SCALE GENOMIC DNA]</scope>
    <source>
        <strain evidence="2">cv. Yunnan</strain>
    </source>
</reference>
<keyword evidence="2" id="KW-1185">Reference proteome</keyword>